<proteinExistence type="predicted"/>
<dbReference type="AlphaFoldDB" id="A0A8H6HP15"/>
<protein>
    <submittedName>
        <fullName evidence="1">Uncharacterized protein</fullName>
    </submittedName>
</protein>
<evidence type="ECO:0000313" key="1">
    <source>
        <dbReference type="EMBL" id="KAF6749191.1"/>
    </source>
</evidence>
<reference evidence="1 2" key="1">
    <citation type="submission" date="2020-07" db="EMBL/GenBank/DDBJ databases">
        <title>Comparative genomics of pyrophilous fungi reveals a link between fire events and developmental genes.</title>
        <authorList>
            <consortium name="DOE Joint Genome Institute"/>
            <person name="Steindorff A.S."/>
            <person name="Carver A."/>
            <person name="Calhoun S."/>
            <person name="Stillman K."/>
            <person name="Liu H."/>
            <person name="Lipzen A."/>
            <person name="Pangilinan J."/>
            <person name="Labutti K."/>
            <person name="Bruns T.D."/>
            <person name="Grigoriev I.V."/>
        </authorList>
    </citation>
    <scope>NUCLEOTIDE SEQUENCE [LARGE SCALE GENOMIC DNA]</scope>
    <source>
        <strain evidence="1 2">CBS 144469</strain>
    </source>
</reference>
<keyword evidence="2" id="KW-1185">Reference proteome</keyword>
<evidence type="ECO:0000313" key="2">
    <source>
        <dbReference type="Proteomes" id="UP000521943"/>
    </source>
</evidence>
<gene>
    <name evidence="1" type="ORF">DFP72DRAFT_1073323</name>
</gene>
<dbReference type="Proteomes" id="UP000521943">
    <property type="component" value="Unassembled WGS sequence"/>
</dbReference>
<name>A0A8H6HP15_9AGAR</name>
<dbReference type="EMBL" id="JACGCI010000064">
    <property type="protein sequence ID" value="KAF6749191.1"/>
    <property type="molecule type" value="Genomic_DNA"/>
</dbReference>
<organism evidence="1 2">
    <name type="scientific">Ephemerocybe angulata</name>
    <dbReference type="NCBI Taxonomy" id="980116"/>
    <lineage>
        <taxon>Eukaryota</taxon>
        <taxon>Fungi</taxon>
        <taxon>Dikarya</taxon>
        <taxon>Basidiomycota</taxon>
        <taxon>Agaricomycotina</taxon>
        <taxon>Agaricomycetes</taxon>
        <taxon>Agaricomycetidae</taxon>
        <taxon>Agaricales</taxon>
        <taxon>Agaricineae</taxon>
        <taxon>Psathyrellaceae</taxon>
        <taxon>Ephemerocybe</taxon>
    </lineage>
</organism>
<accession>A0A8H6HP15</accession>
<comment type="caution">
    <text evidence="1">The sequence shown here is derived from an EMBL/GenBank/DDBJ whole genome shotgun (WGS) entry which is preliminary data.</text>
</comment>
<sequence>MPFNAPPHILAIPIEIWVEIFEYFAPSAWQGPFPTGVHSDTVREGLVWKTPGRRSLHNLSQVCSLFYDLATRVSLRFIVVTQRLGPQFWAQRVARAGKGNLTKRLEIINVDSGLLPLLLELANVQDIYLHYPVSNRTRTSRTTDLAQPTYQHLTNLTLYGLSVLEIADLLPRLSTAASALQRLWLPVAIDHERPLIAPIIRYTLPQLQWLIVGTPVRRYQLRVERDALLVLLRLFGNMLDLPSLRRFDCFGRVGYPDSFLAKFGEELEVIALTSDDDDAFAWGVEFPAHCPRLKSVIVVLITQDRMSDTLTFPTSVKRLVLLIPPARTRRHNERELRGLKLLRRVLYNVSRRRFSTLNSIIIYAGVSKPKGLSAASTMSPDVPTYKIARRGFKLVLAYCTLRELKIFSDLPVTGEMARMELMERVWSLLKDSGLAPERTIERMREGNVVVTGPHVLNVLLPDCHIDDRLCFCCPTWGKEAFLEFLQHSTYRVLSADNQVARDEFYGLQSAHTGCRHATFLANEDGHSITLLESVSMSPLVPVFFSPTTAGMNYISADGVACLYPGMTLSKTCLTNYARHLSDDDRRVLLDMYATHGFEVIGSCEAWHSHGMTEDKYTAPESAGYCQRKTKRIDRPDALMLPFAKRGFVPIRPFTRWRLGHNVQRPEDGSWEEKDVVASVEAEGGSFIEYDADQPIFRLNPLLHAGIATAMIMHH</sequence>
<dbReference type="OrthoDB" id="3067340at2759"/>